<gene>
    <name evidence="1" type="ORF">N2J37_12695</name>
</gene>
<evidence type="ECO:0000313" key="2">
    <source>
        <dbReference type="Proteomes" id="UP001064206"/>
    </source>
</evidence>
<sequence length="143" mass="15570">MAYAVAVNEKICFNRVNPVNFILSELKQRPSGSQFIDLRNGYLPRLPTRCESLLLESNGFLCISIVNAPDSLDALSLTQRPASYAGLLAKFSRQDNRPPPGPPPASLPGILFGPGDSRDVGSKPIAALTDDCIHWIFSMLLKS</sequence>
<proteinExistence type="predicted"/>
<protein>
    <submittedName>
        <fullName evidence="1">Uncharacterized protein</fullName>
    </submittedName>
</protein>
<name>A0A9Q9JGU2_RAOOR</name>
<organism evidence="1 2">
    <name type="scientific">Raoultella ornithinolytica</name>
    <name type="common">Klebsiella ornithinolytica</name>
    <dbReference type="NCBI Taxonomy" id="54291"/>
    <lineage>
        <taxon>Bacteria</taxon>
        <taxon>Pseudomonadati</taxon>
        <taxon>Pseudomonadota</taxon>
        <taxon>Gammaproteobacteria</taxon>
        <taxon>Enterobacterales</taxon>
        <taxon>Enterobacteriaceae</taxon>
        <taxon>Klebsiella/Raoultella group</taxon>
        <taxon>Raoultella</taxon>
    </lineage>
</organism>
<dbReference type="GeneID" id="93753769"/>
<dbReference type="RefSeq" id="WP_126509599.1">
    <property type="nucleotide sequence ID" value="NZ_CABDWC010000005.1"/>
</dbReference>
<dbReference type="Proteomes" id="UP001064206">
    <property type="component" value="Chromosome"/>
</dbReference>
<accession>A0A9Q9JGU2</accession>
<dbReference type="EMBL" id="CP104450">
    <property type="protein sequence ID" value="UXE40533.1"/>
    <property type="molecule type" value="Genomic_DNA"/>
</dbReference>
<reference evidence="1" key="1">
    <citation type="submission" date="2022-09" db="EMBL/GenBank/DDBJ databases">
        <title>Multidrug resistance Raoultella ornithinolytica Strain MQB_Silv_108.</title>
        <authorList>
            <person name="Quintela-Baluja M."/>
        </authorList>
    </citation>
    <scope>NUCLEOTIDE SEQUENCE</scope>
    <source>
        <strain evidence="1">MQB_Silv_108</strain>
    </source>
</reference>
<dbReference type="AlphaFoldDB" id="A0A9Q9JGU2"/>
<evidence type="ECO:0000313" key="1">
    <source>
        <dbReference type="EMBL" id="UXE40533.1"/>
    </source>
</evidence>